<evidence type="ECO:0000313" key="3">
    <source>
        <dbReference type="Proteomes" id="UP000236291"/>
    </source>
</evidence>
<reference evidence="2 3" key="2">
    <citation type="journal article" date="2017" name="Front. Plant Sci.">
        <title>Gene Classification and Mining of Molecular Markers Useful in Red Clover (Trifolium pratense) Breeding.</title>
        <authorList>
            <person name="Istvanek J."/>
            <person name="Dluhosova J."/>
            <person name="Dluhos P."/>
            <person name="Patkova L."/>
            <person name="Nedelnik J."/>
            <person name="Repkova J."/>
        </authorList>
    </citation>
    <scope>NUCLEOTIDE SEQUENCE [LARGE SCALE GENOMIC DNA]</scope>
    <source>
        <strain evidence="3">cv. Tatra</strain>
        <tissue evidence="2">Young leaves</tissue>
    </source>
</reference>
<organism evidence="2 3">
    <name type="scientific">Trifolium pratense</name>
    <name type="common">Red clover</name>
    <dbReference type="NCBI Taxonomy" id="57577"/>
    <lineage>
        <taxon>Eukaryota</taxon>
        <taxon>Viridiplantae</taxon>
        <taxon>Streptophyta</taxon>
        <taxon>Embryophyta</taxon>
        <taxon>Tracheophyta</taxon>
        <taxon>Spermatophyta</taxon>
        <taxon>Magnoliopsida</taxon>
        <taxon>eudicotyledons</taxon>
        <taxon>Gunneridae</taxon>
        <taxon>Pentapetalae</taxon>
        <taxon>rosids</taxon>
        <taxon>fabids</taxon>
        <taxon>Fabales</taxon>
        <taxon>Fabaceae</taxon>
        <taxon>Papilionoideae</taxon>
        <taxon>50 kb inversion clade</taxon>
        <taxon>NPAAA clade</taxon>
        <taxon>Hologalegina</taxon>
        <taxon>IRL clade</taxon>
        <taxon>Trifolieae</taxon>
        <taxon>Trifolium</taxon>
    </lineage>
</organism>
<feature type="compositionally biased region" description="Low complexity" evidence="1">
    <location>
        <begin position="1"/>
        <end position="10"/>
    </location>
</feature>
<dbReference type="EMBL" id="ASHM01132413">
    <property type="protein sequence ID" value="PNX59528.1"/>
    <property type="molecule type" value="Genomic_DNA"/>
</dbReference>
<dbReference type="Proteomes" id="UP000236291">
    <property type="component" value="Unassembled WGS sequence"/>
</dbReference>
<comment type="caution">
    <text evidence="2">The sequence shown here is derived from an EMBL/GenBank/DDBJ whole genome shotgun (WGS) entry which is preliminary data.</text>
</comment>
<gene>
    <name evidence="2" type="ORF">L195_g059734</name>
</gene>
<name>A0A2K3JZT4_TRIPR</name>
<reference evidence="2 3" key="1">
    <citation type="journal article" date="2014" name="Am. J. Bot.">
        <title>Genome assembly and annotation for red clover (Trifolium pratense; Fabaceae).</title>
        <authorList>
            <person name="Istvanek J."/>
            <person name="Jaros M."/>
            <person name="Krenek A."/>
            <person name="Repkova J."/>
        </authorList>
    </citation>
    <scope>NUCLEOTIDE SEQUENCE [LARGE SCALE GENOMIC DNA]</scope>
    <source>
        <strain evidence="3">cv. Tatra</strain>
        <tissue evidence="2">Young leaves</tissue>
    </source>
</reference>
<evidence type="ECO:0000313" key="2">
    <source>
        <dbReference type="EMBL" id="PNX59528.1"/>
    </source>
</evidence>
<protein>
    <submittedName>
        <fullName evidence="2">Uncharacterized protein</fullName>
    </submittedName>
</protein>
<feature type="region of interest" description="Disordered" evidence="1">
    <location>
        <begin position="1"/>
        <end position="22"/>
    </location>
</feature>
<accession>A0A2K3JZT4</accession>
<evidence type="ECO:0000256" key="1">
    <source>
        <dbReference type="SAM" id="MobiDB-lite"/>
    </source>
</evidence>
<dbReference type="AlphaFoldDB" id="A0A2K3JZT4"/>
<feature type="non-terminal residue" evidence="2">
    <location>
        <position position="1"/>
    </location>
</feature>
<sequence>APELGLSSDASSDDLGSEVGPGDLLGEVCLVGEIMGAGEISG</sequence>
<proteinExistence type="predicted"/>